<protein>
    <recommendedName>
        <fullName evidence="6">ATPase AAA-type core domain-containing protein</fullName>
    </recommendedName>
</protein>
<evidence type="ECO:0000313" key="1">
    <source>
        <dbReference type="EMBL" id="CAF1614249.1"/>
    </source>
</evidence>
<dbReference type="EMBL" id="CAJNOK010054033">
    <property type="protein sequence ID" value="CAF1614249.1"/>
    <property type="molecule type" value="Genomic_DNA"/>
</dbReference>
<dbReference type="EMBL" id="CAJNOQ010042486">
    <property type="protein sequence ID" value="CAF1627224.1"/>
    <property type="molecule type" value="Genomic_DNA"/>
</dbReference>
<dbReference type="EMBL" id="CAJOBA010078480">
    <property type="protein sequence ID" value="CAF4429860.1"/>
    <property type="molecule type" value="Genomic_DNA"/>
</dbReference>
<dbReference type="Proteomes" id="UP000681722">
    <property type="component" value="Unassembled WGS sequence"/>
</dbReference>
<evidence type="ECO:0000313" key="5">
    <source>
        <dbReference type="Proteomes" id="UP000663829"/>
    </source>
</evidence>
<evidence type="ECO:0000313" key="3">
    <source>
        <dbReference type="EMBL" id="CAF4429860.1"/>
    </source>
</evidence>
<organism evidence="2 5">
    <name type="scientific">Didymodactylos carnosus</name>
    <dbReference type="NCBI Taxonomy" id="1234261"/>
    <lineage>
        <taxon>Eukaryota</taxon>
        <taxon>Metazoa</taxon>
        <taxon>Spiralia</taxon>
        <taxon>Gnathifera</taxon>
        <taxon>Rotifera</taxon>
        <taxon>Eurotatoria</taxon>
        <taxon>Bdelloidea</taxon>
        <taxon>Philodinida</taxon>
        <taxon>Philodinidae</taxon>
        <taxon>Didymodactylos</taxon>
    </lineage>
</organism>
<dbReference type="Proteomes" id="UP000677228">
    <property type="component" value="Unassembled WGS sequence"/>
</dbReference>
<dbReference type="Proteomes" id="UP000682733">
    <property type="component" value="Unassembled WGS sequence"/>
</dbReference>
<accession>A0A816D156</accession>
<dbReference type="InterPro" id="IPR027417">
    <property type="entry name" value="P-loop_NTPase"/>
</dbReference>
<evidence type="ECO:0008006" key="6">
    <source>
        <dbReference type="Google" id="ProtNLM"/>
    </source>
</evidence>
<evidence type="ECO:0000313" key="4">
    <source>
        <dbReference type="EMBL" id="CAF4522401.1"/>
    </source>
</evidence>
<evidence type="ECO:0000313" key="2">
    <source>
        <dbReference type="EMBL" id="CAF1627224.1"/>
    </source>
</evidence>
<reference evidence="2" key="1">
    <citation type="submission" date="2021-02" db="EMBL/GenBank/DDBJ databases">
        <authorList>
            <person name="Nowell W R."/>
        </authorList>
    </citation>
    <scope>NUCLEOTIDE SEQUENCE</scope>
</reference>
<dbReference type="Proteomes" id="UP000663829">
    <property type="component" value="Unassembled WGS sequence"/>
</dbReference>
<sequence>MKIRLLILINTADVVKFLELNPTASLFDCLCQLAACDDNGTVSSFIGDYIVNGHTLILLDGLDVISDLQTQKRVIMLINQFIKSVFNDNPLVITSCSSQALLEL</sequence>
<name>A0A816D156_9BILA</name>
<dbReference type="Gene3D" id="3.40.50.300">
    <property type="entry name" value="P-loop containing nucleotide triphosphate hydrolases"/>
    <property type="match status" value="1"/>
</dbReference>
<keyword evidence="5" id="KW-1185">Reference proteome</keyword>
<dbReference type="EMBL" id="CAJOBC010110066">
    <property type="protein sequence ID" value="CAF4522401.1"/>
    <property type="molecule type" value="Genomic_DNA"/>
</dbReference>
<proteinExistence type="predicted"/>
<dbReference type="AlphaFoldDB" id="A0A816D156"/>
<gene>
    <name evidence="2" type="ORF">GPM918_LOCUS44118</name>
    <name evidence="1" type="ORF">OVA965_LOCUS42824</name>
    <name evidence="4" type="ORF">SRO942_LOCUS45832</name>
    <name evidence="3" type="ORF">TMI583_LOCUS44851</name>
</gene>
<comment type="caution">
    <text evidence="2">The sequence shown here is derived from an EMBL/GenBank/DDBJ whole genome shotgun (WGS) entry which is preliminary data.</text>
</comment>